<dbReference type="Proteomes" id="UP000032534">
    <property type="component" value="Unassembled WGS sequence"/>
</dbReference>
<dbReference type="RefSeq" id="WP_044648094.1">
    <property type="nucleotide sequence ID" value="NZ_JTHP01000053.1"/>
</dbReference>
<protein>
    <recommendedName>
        <fullName evidence="3">N-acetyltransferase domain-containing protein</fullName>
    </recommendedName>
</protein>
<dbReference type="SUPFAM" id="SSF55729">
    <property type="entry name" value="Acyl-CoA N-acyltransferases (Nat)"/>
    <property type="match status" value="1"/>
</dbReference>
<evidence type="ECO:0000313" key="2">
    <source>
        <dbReference type="Proteomes" id="UP000032534"/>
    </source>
</evidence>
<evidence type="ECO:0008006" key="3">
    <source>
        <dbReference type="Google" id="ProtNLM"/>
    </source>
</evidence>
<dbReference type="InterPro" id="IPR016181">
    <property type="entry name" value="Acyl_CoA_acyltransferase"/>
</dbReference>
<dbReference type="AlphaFoldDB" id="A0A0D7WY14"/>
<sequence>MVFEECTFRELESLINKYNLDSLWSMILISEMPGKYLIDGVYKIVLSGQIIGLLDYQHSDMYDGIEISLFEVLKKRNGHGKKIIEYFLKFVVLGKPVYLIPQNEGSKIFWEKLGFISSGEEMVLHYVPSLK</sequence>
<reference evidence="1 2" key="1">
    <citation type="submission" date="2014-11" db="EMBL/GenBank/DDBJ databases">
        <title>Draft Genome Sequences of Paenibacillus polymyxa NRRL B-30509 and Paenibacillus terrae NRRL B-30644, Strains from a Poultry Environment that Produce Tridecaptin A and Paenicidins.</title>
        <authorList>
            <person name="van Belkum M.J."/>
            <person name="Lohans C.T."/>
            <person name="Vederas J.C."/>
        </authorList>
    </citation>
    <scope>NUCLEOTIDE SEQUENCE [LARGE SCALE GENOMIC DNA]</scope>
    <source>
        <strain evidence="1 2">NRRL B-30644</strain>
    </source>
</reference>
<keyword evidence="2" id="KW-1185">Reference proteome</keyword>
<dbReference type="OrthoDB" id="2242710at2"/>
<proteinExistence type="predicted"/>
<accession>A0A0D7WY14</accession>
<gene>
    <name evidence="1" type="ORF">QD47_21750</name>
</gene>
<dbReference type="EMBL" id="JTHP01000053">
    <property type="protein sequence ID" value="KJD43618.1"/>
    <property type="molecule type" value="Genomic_DNA"/>
</dbReference>
<organism evidence="1 2">
    <name type="scientific">Paenibacillus terrae</name>
    <dbReference type="NCBI Taxonomy" id="159743"/>
    <lineage>
        <taxon>Bacteria</taxon>
        <taxon>Bacillati</taxon>
        <taxon>Bacillota</taxon>
        <taxon>Bacilli</taxon>
        <taxon>Bacillales</taxon>
        <taxon>Paenibacillaceae</taxon>
        <taxon>Paenibacillus</taxon>
    </lineage>
</organism>
<comment type="caution">
    <text evidence="1">The sequence shown here is derived from an EMBL/GenBank/DDBJ whole genome shotgun (WGS) entry which is preliminary data.</text>
</comment>
<dbReference type="PATRIC" id="fig|159743.3.peg.4839"/>
<name>A0A0D7WY14_9BACL</name>
<evidence type="ECO:0000313" key="1">
    <source>
        <dbReference type="EMBL" id="KJD43618.1"/>
    </source>
</evidence>
<dbReference type="Gene3D" id="3.40.630.30">
    <property type="match status" value="1"/>
</dbReference>